<evidence type="ECO:0008006" key="2">
    <source>
        <dbReference type="Google" id="ProtNLM"/>
    </source>
</evidence>
<reference evidence="1" key="1">
    <citation type="submission" date="2024-07" db="EMBL/GenBank/DDBJ databases">
        <authorList>
            <person name="Yan Z."/>
        </authorList>
    </citation>
    <scope>NUCLEOTIDE SEQUENCE</scope>
</reference>
<evidence type="ECO:0000313" key="1">
    <source>
        <dbReference type="EMBL" id="XDJ10487.1"/>
    </source>
</evidence>
<proteinExistence type="predicted"/>
<organism evidence="1">
    <name type="scientific">Klebsiella phage vB-Kvc-Y10</name>
    <dbReference type="NCBI Taxonomy" id="3236922"/>
    <lineage>
        <taxon>Viruses</taxon>
        <taxon>Duplodnaviria</taxon>
        <taxon>Heunggongvirae</taxon>
        <taxon>Uroviricota</taxon>
        <taxon>Caudoviricetes</taxon>
    </lineage>
</organism>
<sequence>MSNKCTCGRGYVSAWDGACGNCRPRKKQKAHLYALFNLPEGLTTEEAKQVYKDLRRRCK</sequence>
<protein>
    <recommendedName>
        <fullName evidence="2">J domain-containing protein</fullName>
    </recommendedName>
</protein>
<accession>A0AB39CBL3</accession>
<name>A0AB39CBL3_9CAUD</name>
<dbReference type="EMBL" id="PQ014581">
    <property type="protein sequence ID" value="XDJ10487.1"/>
    <property type="molecule type" value="Genomic_DNA"/>
</dbReference>